<dbReference type="RefSeq" id="WP_181054951.1">
    <property type="nucleotide sequence ID" value="NZ_JACDXJ010000004.1"/>
</dbReference>
<dbReference type="AlphaFoldDB" id="A0A838BW80"/>
<proteinExistence type="predicted"/>
<keyword evidence="2" id="KW-1185">Reference proteome</keyword>
<dbReference type="Proteomes" id="UP000572984">
    <property type="component" value="Unassembled WGS sequence"/>
</dbReference>
<comment type="caution">
    <text evidence="1">The sequence shown here is derived from an EMBL/GenBank/DDBJ whole genome shotgun (WGS) entry which is preliminary data.</text>
</comment>
<evidence type="ECO:0000313" key="1">
    <source>
        <dbReference type="EMBL" id="MBA1159362.1"/>
    </source>
</evidence>
<reference evidence="1 2" key="1">
    <citation type="submission" date="2020-07" db="EMBL/GenBank/DDBJ databases">
        <title>Draft genome and description of Microvirga mediterraneensis Marseille-Q2068 sp. nov.</title>
        <authorList>
            <person name="Boxberger M."/>
        </authorList>
    </citation>
    <scope>NUCLEOTIDE SEQUENCE [LARGE SCALE GENOMIC DNA]</scope>
    <source>
        <strain evidence="1 2">Marseille-Q2068</strain>
    </source>
</reference>
<dbReference type="EMBL" id="JACDXJ010000004">
    <property type="protein sequence ID" value="MBA1159362.1"/>
    <property type="molecule type" value="Genomic_DNA"/>
</dbReference>
<evidence type="ECO:0000313" key="2">
    <source>
        <dbReference type="Proteomes" id="UP000572984"/>
    </source>
</evidence>
<organism evidence="1 2">
    <name type="scientific">Microvirga mediterraneensis</name>
    <dbReference type="NCBI Taxonomy" id="2754695"/>
    <lineage>
        <taxon>Bacteria</taxon>
        <taxon>Pseudomonadati</taxon>
        <taxon>Pseudomonadota</taxon>
        <taxon>Alphaproteobacteria</taxon>
        <taxon>Hyphomicrobiales</taxon>
        <taxon>Methylobacteriaceae</taxon>
        <taxon>Microvirga</taxon>
    </lineage>
</organism>
<sequence>MKPANFSPVYCALYPEFAEITRQHGYALAIHGSLSRDMDLICIPWVDEPSEPRTVIDALISTFAIKEVGTTETRAHGREVHTLSIGFGECAVDLSFMPRRLTQNKENQNV</sequence>
<evidence type="ECO:0008006" key="3">
    <source>
        <dbReference type="Google" id="ProtNLM"/>
    </source>
</evidence>
<accession>A0A838BW80</accession>
<gene>
    <name evidence="1" type="ORF">H0S73_25120</name>
</gene>
<name>A0A838BW80_9HYPH</name>
<protein>
    <recommendedName>
        <fullName evidence="3">Polymerase nucleotidyl transferase domain-containing protein</fullName>
    </recommendedName>
</protein>